<sequence length="77" mass="8606">MDAPKPKQLQSNYLINKGGEGIKPSKDKNSKNIFKLQAFSEPRKAHLQPVAPHSRAKGPNGKVKSNKIYIKLLKKLN</sequence>
<feature type="region of interest" description="Disordered" evidence="1">
    <location>
        <begin position="1"/>
        <end position="30"/>
    </location>
</feature>
<dbReference type="EMBL" id="MT144348">
    <property type="protein sequence ID" value="QJA52535.1"/>
    <property type="molecule type" value="Genomic_DNA"/>
</dbReference>
<dbReference type="AlphaFoldDB" id="A0A6H1ZZ44"/>
<name>A0A6H1ZZ44_9ZZZZ</name>
<feature type="region of interest" description="Disordered" evidence="1">
    <location>
        <begin position="44"/>
        <end position="64"/>
    </location>
</feature>
<evidence type="ECO:0000313" key="2">
    <source>
        <dbReference type="EMBL" id="QJA52535.1"/>
    </source>
</evidence>
<protein>
    <submittedName>
        <fullName evidence="2">Uncharacterized protein</fullName>
    </submittedName>
</protein>
<gene>
    <name evidence="2" type="ORF">TM448A02797_0002</name>
</gene>
<evidence type="ECO:0000256" key="1">
    <source>
        <dbReference type="SAM" id="MobiDB-lite"/>
    </source>
</evidence>
<proteinExistence type="predicted"/>
<reference evidence="2" key="1">
    <citation type="submission" date="2020-03" db="EMBL/GenBank/DDBJ databases">
        <title>The deep terrestrial virosphere.</title>
        <authorList>
            <person name="Holmfeldt K."/>
            <person name="Nilsson E."/>
            <person name="Simone D."/>
            <person name="Lopez-Fernandez M."/>
            <person name="Wu X."/>
            <person name="de Brujin I."/>
            <person name="Lundin D."/>
            <person name="Andersson A."/>
            <person name="Bertilsson S."/>
            <person name="Dopson M."/>
        </authorList>
    </citation>
    <scope>NUCLEOTIDE SEQUENCE</scope>
    <source>
        <strain evidence="2">TM448A02797</strain>
    </source>
</reference>
<organism evidence="2">
    <name type="scientific">viral metagenome</name>
    <dbReference type="NCBI Taxonomy" id="1070528"/>
    <lineage>
        <taxon>unclassified sequences</taxon>
        <taxon>metagenomes</taxon>
        <taxon>organismal metagenomes</taxon>
    </lineage>
</organism>
<accession>A0A6H1ZZ44</accession>